<evidence type="ECO:0000256" key="2">
    <source>
        <dbReference type="ARBA" id="ARBA00022679"/>
    </source>
</evidence>
<accession>A0A127K6D5</accession>
<dbReference type="GO" id="GO:0004048">
    <property type="term" value="F:anthranilate phosphoribosyltransferase activity"/>
    <property type="evidence" value="ECO:0007669"/>
    <property type="project" value="InterPro"/>
</dbReference>
<dbReference type="Gene3D" id="3.40.1030.10">
    <property type="entry name" value="Nucleoside phosphorylase/phosphoribosyltransferase catalytic domain"/>
    <property type="match status" value="1"/>
</dbReference>
<dbReference type="InterPro" id="IPR035902">
    <property type="entry name" value="Nuc_phospho_transferase"/>
</dbReference>
<dbReference type="GO" id="GO:0003677">
    <property type="term" value="F:DNA binding"/>
    <property type="evidence" value="ECO:0007669"/>
    <property type="project" value="UniProtKB-KW"/>
</dbReference>
<keyword evidence="1" id="KW-0328">Glycosyltransferase</keyword>
<dbReference type="Proteomes" id="UP000036902">
    <property type="component" value="Chromosome"/>
</dbReference>
<dbReference type="GO" id="GO:0005829">
    <property type="term" value="C:cytosol"/>
    <property type="evidence" value="ECO:0007669"/>
    <property type="project" value="TreeGrafter"/>
</dbReference>
<evidence type="ECO:0000259" key="3">
    <source>
        <dbReference type="Pfam" id="PF02885"/>
    </source>
</evidence>
<proteinExistence type="predicted"/>
<feature type="domain" description="Glycosyl transferase family 3 N-terminal" evidence="3">
    <location>
        <begin position="7"/>
        <end position="68"/>
    </location>
</feature>
<dbReference type="Gene3D" id="1.20.970.10">
    <property type="entry name" value="Transferase, Pyrimidine Nucleoside Phosphorylase, Chain C"/>
    <property type="match status" value="1"/>
</dbReference>
<sequence length="305" mass="32597">MNYGPMIKEIGRGAKGARSLDTATAAALFGDMLDGKVPDIELGAILIAFRIKSESLDELIGFKQAMDARTVQVAVPDGPRCVVLPTYNGARRQANLMPLVAMLLAREGVPVLIQGRHDFETRVSPFELLAALGLQPATSADEASRRLATDRLACIGVDKLLPGLDPLLALRTRMGVRASGHTVAKLLDPCRRRSVRVVAVTHPEYLERMDAFLRVDGGRSMLLRGTEGEIYANPRRCPEMQVYVDGKASIGVAGEDGGAPPLAGLPDAPSVRENAELIHAMLRGEAAIPAPILAQVATLRKLATA</sequence>
<evidence type="ECO:0000313" key="4">
    <source>
        <dbReference type="EMBL" id="AMO37489.1"/>
    </source>
</evidence>
<keyword evidence="4" id="KW-0238">DNA-binding</keyword>
<dbReference type="RefSeq" id="WP_048706162.1">
    <property type="nucleotide sequence ID" value="NZ_CP014646.1"/>
</dbReference>
<dbReference type="InterPro" id="IPR036320">
    <property type="entry name" value="Glycosyl_Trfase_fam3_N_dom_sf"/>
</dbReference>
<dbReference type="SUPFAM" id="SSF52418">
    <property type="entry name" value="Nucleoside phosphorylase/phosphoribosyltransferase catalytic domain"/>
    <property type="match status" value="1"/>
</dbReference>
<dbReference type="STRING" id="1134435.AC731_011380"/>
<dbReference type="AlphaFoldDB" id="A0A127K6D5"/>
<dbReference type="NCBIfam" id="NF006005">
    <property type="entry name" value="PRK08136.1"/>
    <property type="match status" value="1"/>
</dbReference>
<dbReference type="PANTHER" id="PTHR43285:SF4">
    <property type="entry name" value="TRANSFERASE"/>
    <property type="match status" value="1"/>
</dbReference>
<gene>
    <name evidence="4" type="ORF">AC731_011380</name>
</gene>
<dbReference type="InterPro" id="IPR017459">
    <property type="entry name" value="Glycosyl_Trfase_fam3_N_dom"/>
</dbReference>
<evidence type="ECO:0000256" key="1">
    <source>
        <dbReference type="ARBA" id="ARBA00022676"/>
    </source>
</evidence>
<dbReference type="KEGG" id="thu:AC731_011380"/>
<name>A0A127K6D5_9RHOO</name>
<organism evidence="4 5">
    <name type="scientific">Thauera humireducens</name>
    <dbReference type="NCBI Taxonomy" id="1134435"/>
    <lineage>
        <taxon>Bacteria</taxon>
        <taxon>Pseudomonadati</taxon>
        <taxon>Pseudomonadota</taxon>
        <taxon>Betaproteobacteria</taxon>
        <taxon>Rhodocyclales</taxon>
        <taxon>Zoogloeaceae</taxon>
        <taxon>Thauera</taxon>
    </lineage>
</organism>
<keyword evidence="2" id="KW-0808">Transferase</keyword>
<reference evidence="5" key="1">
    <citation type="submission" date="2016-03" db="EMBL/GenBank/DDBJ databases">
        <authorList>
            <person name="Ma C."/>
            <person name="Zhou S."/>
            <person name="Yang G."/>
        </authorList>
    </citation>
    <scope>NUCLEOTIDE SEQUENCE [LARGE SCALE GENOMIC DNA]</scope>
    <source>
        <strain evidence="5">SgZ-1</strain>
    </source>
</reference>
<dbReference type="SUPFAM" id="SSF47648">
    <property type="entry name" value="Nucleoside phosphorylase/phosphoribosyltransferase N-terminal domain"/>
    <property type="match status" value="1"/>
</dbReference>
<protein>
    <submittedName>
        <fullName evidence="4">DNA-binding protein YbiB</fullName>
    </submittedName>
</protein>
<dbReference type="GO" id="GO:0000162">
    <property type="term" value="P:L-tryptophan biosynthetic process"/>
    <property type="evidence" value="ECO:0007669"/>
    <property type="project" value="InterPro"/>
</dbReference>
<evidence type="ECO:0000313" key="5">
    <source>
        <dbReference type="Proteomes" id="UP000036902"/>
    </source>
</evidence>
<dbReference type="EMBL" id="CP014646">
    <property type="protein sequence ID" value="AMO37489.1"/>
    <property type="molecule type" value="Genomic_DNA"/>
</dbReference>
<keyword evidence="5" id="KW-1185">Reference proteome</keyword>
<dbReference type="Pfam" id="PF02885">
    <property type="entry name" value="Glycos_trans_3N"/>
    <property type="match status" value="1"/>
</dbReference>
<dbReference type="InterPro" id="IPR005940">
    <property type="entry name" value="Anthranilate_Pribosyl_Tfrase"/>
</dbReference>
<dbReference type="PANTHER" id="PTHR43285">
    <property type="entry name" value="ANTHRANILATE PHOSPHORIBOSYLTRANSFERASE"/>
    <property type="match status" value="1"/>
</dbReference>